<keyword evidence="1 2" id="KW-0456">Lyase</keyword>
<dbReference type="SMART" id="SM01130">
    <property type="entry name" value="DHDPS"/>
    <property type="match status" value="1"/>
</dbReference>
<dbReference type="GO" id="GO:0008840">
    <property type="term" value="F:4-hydroxy-tetrahydrodipicolinate synthase activity"/>
    <property type="evidence" value="ECO:0007669"/>
    <property type="project" value="TreeGrafter"/>
</dbReference>
<evidence type="ECO:0000256" key="1">
    <source>
        <dbReference type="ARBA" id="ARBA00023239"/>
    </source>
</evidence>
<dbReference type="PANTHER" id="PTHR12128:SF66">
    <property type="entry name" value="4-HYDROXY-2-OXOGLUTARATE ALDOLASE, MITOCHONDRIAL"/>
    <property type="match status" value="1"/>
</dbReference>
<feature type="active site" description="Schiff-base intermediate with substrate" evidence="3">
    <location>
        <position position="184"/>
    </location>
</feature>
<dbReference type="OrthoDB" id="191315at2759"/>
<dbReference type="PRINTS" id="PR00146">
    <property type="entry name" value="DHPICSNTHASE"/>
</dbReference>
<feature type="binding site" evidence="4">
    <location>
        <position position="240"/>
    </location>
    <ligand>
        <name>pyruvate</name>
        <dbReference type="ChEBI" id="CHEBI:15361"/>
    </ligand>
</feature>
<protein>
    <submittedName>
        <fullName evidence="5">Dihydrodipicolinate synthetase</fullName>
    </submittedName>
</protein>
<dbReference type="SUPFAM" id="SSF51569">
    <property type="entry name" value="Aldolase"/>
    <property type="match status" value="1"/>
</dbReference>
<proteinExistence type="inferred from homology"/>
<dbReference type="AlphaFoldDB" id="A0A9P3PF73"/>
<evidence type="ECO:0000256" key="3">
    <source>
        <dbReference type="PIRSR" id="PIRSR001365-1"/>
    </source>
</evidence>
<accession>A0A9P3PF73</accession>
<dbReference type="InterPro" id="IPR013785">
    <property type="entry name" value="Aldolase_TIM"/>
</dbReference>
<comment type="caution">
    <text evidence="5">The sequence shown here is derived from an EMBL/GenBank/DDBJ whole genome shotgun (WGS) entry which is preliminary data.</text>
</comment>
<dbReference type="CDD" id="cd00408">
    <property type="entry name" value="DHDPS-like"/>
    <property type="match status" value="1"/>
</dbReference>
<keyword evidence="6" id="KW-1185">Reference proteome</keyword>
<gene>
    <name evidence="5" type="ORF">LshimejAT787_0204470</name>
</gene>
<organism evidence="5 6">
    <name type="scientific">Lyophyllum shimeji</name>
    <name type="common">Hon-shimeji</name>
    <name type="synonym">Tricholoma shimeji</name>
    <dbReference type="NCBI Taxonomy" id="47721"/>
    <lineage>
        <taxon>Eukaryota</taxon>
        <taxon>Fungi</taxon>
        <taxon>Dikarya</taxon>
        <taxon>Basidiomycota</taxon>
        <taxon>Agaricomycotina</taxon>
        <taxon>Agaricomycetes</taxon>
        <taxon>Agaricomycetidae</taxon>
        <taxon>Agaricales</taxon>
        <taxon>Tricholomatineae</taxon>
        <taxon>Lyophyllaceae</taxon>
        <taxon>Lyophyllum</taxon>
    </lineage>
</organism>
<evidence type="ECO:0000313" key="5">
    <source>
        <dbReference type="EMBL" id="GLB34882.1"/>
    </source>
</evidence>
<dbReference type="PANTHER" id="PTHR12128">
    <property type="entry name" value="DIHYDRODIPICOLINATE SYNTHASE"/>
    <property type="match status" value="1"/>
</dbReference>
<evidence type="ECO:0000313" key="6">
    <source>
        <dbReference type="Proteomes" id="UP001063166"/>
    </source>
</evidence>
<dbReference type="Gene3D" id="3.20.20.70">
    <property type="entry name" value="Aldolase class I"/>
    <property type="match status" value="1"/>
</dbReference>
<evidence type="ECO:0000256" key="2">
    <source>
        <dbReference type="PIRNR" id="PIRNR001365"/>
    </source>
</evidence>
<name>A0A9P3PF73_LYOSH</name>
<evidence type="ECO:0000256" key="4">
    <source>
        <dbReference type="PIRSR" id="PIRSR001365-2"/>
    </source>
</evidence>
<dbReference type="EMBL" id="BRPK01000002">
    <property type="protein sequence ID" value="GLB34882.1"/>
    <property type="molecule type" value="Genomic_DNA"/>
</dbReference>
<feature type="active site" description="Proton donor/acceptor" evidence="3">
    <location>
        <position position="154"/>
    </location>
</feature>
<dbReference type="InterPro" id="IPR002220">
    <property type="entry name" value="DapA-like"/>
</dbReference>
<comment type="similarity">
    <text evidence="2">Belongs to the DapA family.</text>
</comment>
<dbReference type="Pfam" id="PF00701">
    <property type="entry name" value="DHDPS"/>
    <property type="match status" value="1"/>
</dbReference>
<dbReference type="Proteomes" id="UP001063166">
    <property type="component" value="Unassembled WGS sequence"/>
</dbReference>
<sequence>MAANGVNGAHSVYRPLKSGIYAPIPSFFLPSSEDLDIPTFEAHVARVAAAGIAPLIAGSMGEAIHLSHAERVRLIHAGRKALDDAGFTHLPTIVGTGAGSTRETIELSNEAAAAGADYAIVIASGYFAGALTRAALKAFFVEVAQKSPIPVLIYNFPAASGGIDLDSDLIVELAAECPNIVGVKLTCGNVGKLTRIAETVTDPAWAANHPRTNPQTKFVVLGGYADFLVPSTFVNGHGAITGLANVAPHAITKAHQLSEASRKDLSLLPEAQRLQGIIARADYTIAKTSIAGTKHLLEKLYGYGGVPRRPLPPIDSAAAEAIWAHPHTQALVKLERQVSGKTV</sequence>
<dbReference type="PIRSF" id="PIRSF001365">
    <property type="entry name" value="DHDPS"/>
    <property type="match status" value="1"/>
</dbReference>
<reference evidence="5" key="1">
    <citation type="submission" date="2022-07" db="EMBL/GenBank/DDBJ databases">
        <title>The genome of Lyophyllum shimeji provides insight into the initial evolution of ectomycorrhizal fungal genome.</title>
        <authorList>
            <person name="Kobayashi Y."/>
            <person name="Shibata T."/>
            <person name="Hirakawa H."/>
            <person name="Shigenobu S."/>
            <person name="Nishiyama T."/>
            <person name="Yamada A."/>
            <person name="Hasebe M."/>
            <person name="Kawaguchi M."/>
        </authorList>
    </citation>
    <scope>NUCLEOTIDE SEQUENCE</scope>
    <source>
        <strain evidence="5">AT787</strain>
    </source>
</reference>